<evidence type="ECO:0000259" key="7">
    <source>
        <dbReference type="PROSITE" id="PS50600"/>
    </source>
</evidence>
<dbReference type="InterPro" id="IPR038765">
    <property type="entry name" value="Papain-like_cys_pep_sf"/>
</dbReference>
<keyword evidence="9" id="KW-1185">Reference proteome</keyword>
<feature type="compositionally biased region" description="Low complexity" evidence="6">
    <location>
        <begin position="461"/>
        <end position="471"/>
    </location>
</feature>
<evidence type="ECO:0000313" key="9">
    <source>
        <dbReference type="Proteomes" id="UP000019118"/>
    </source>
</evidence>
<evidence type="ECO:0000256" key="1">
    <source>
        <dbReference type="ARBA" id="ARBA00005234"/>
    </source>
</evidence>
<keyword evidence="3" id="KW-0645">Protease</keyword>
<evidence type="ECO:0000313" key="8">
    <source>
        <dbReference type="EnsemblMetazoa" id="XP_019756028.1"/>
    </source>
</evidence>
<dbReference type="EnsemblMetazoa" id="XM_019900469.1">
    <property type="protein sequence ID" value="XP_019756028.1"/>
    <property type="gene ID" value="LOC109534711"/>
</dbReference>
<feature type="region of interest" description="Disordered" evidence="6">
    <location>
        <begin position="154"/>
        <end position="198"/>
    </location>
</feature>
<name>A0AAR5P4I4_DENPD</name>
<evidence type="ECO:0000256" key="2">
    <source>
        <dbReference type="ARBA" id="ARBA00022553"/>
    </source>
</evidence>
<dbReference type="PROSITE" id="PS50600">
    <property type="entry name" value="ULP_PROTEASE"/>
    <property type="match status" value="1"/>
</dbReference>
<accession>A0AAR5P4I4</accession>
<dbReference type="GO" id="GO:0005737">
    <property type="term" value="C:cytoplasm"/>
    <property type="evidence" value="ECO:0007669"/>
    <property type="project" value="TreeGrafter"/>
</dbReference>
<evidence type="ECO:0000256" key="5">
    <source>
        <dbReference type="ARBA" id="ARBA00022801"/>
    </source>
</evidence>
<feature type="region of interest" description="Disordered" evidence="6">
    <location>
        <begin position="1313"/>
        <end position="1333"/>
    </location>
</feature>
<organism evidence="8 9">
    <name type="scientific">Dendroctonus ponderosae</name>
    <name type="common">Mountain pine beetle</name>
    <dbReference type="NCBI Taxonomy" id="77166"/>
    <lineage>
        <taxon>Eukaryota</taxon>
        <taxon>Metazoa</taxon>
        <taxon>Ecdysozoa</taxon>
        <taxon>Arthropoda</taxon>
        <taxon>Hexapoda</taxon>
        <taxon>Insecta</taxon>
        <taxon>Pterygota</taxon>
        <taxon>Neoptera</taxon>
        <taxon>Endopterygota</taxon>
        <taxon>Coleoptera</taxon>
        <taxon>Polyphaga</taxon>
        <taxon>Cucujiformia</taxon>
        <taxon>Curculionidae</taxon>
        <taxon>Scolytinae</taxon>
        <taxon>Dendroctonus</taxon>
    </lineage>
</organism>
<dbReference type="GeneID" id="109534711"/>
<keyword evidence="2" id="KW-0597">Phosphoprotein</keyword>
<evidence type="ECO:0000256" key="6">
    <source>
        <dbReference type="SAM" id="MobiDB-lite"/>
    </source>
</evidence>
<reference evidence="9" key="1">
    <citation type="journal article" date="2013" name="Genome Biol.">
        <title>Draft genome of the mountain pine beetle, Dendroctonus ponderosae Hopkins, a major forest pest.</title>
        <authorList>
            <person name="Keeling C.I."/>
            <person name="Yuen M.M."/>
            <person name="Liao N.Y."/>
            <person name="Docking T.R."/>
            <person name="Chan S.K."/>
            <person name="Taylor G.A."/>
            <person name="Palmquist D.L."/>
            <person name="Jackman S.D."/>
            <person name="Nguyen A."/>
            <person name="Li M."/>
            <person name="Henderson H."/>
            <person name="Janes J.K."/>
            <person name="Zhao Y."/>
            <person name="Pandoh P."/>
            <person name="Moore R."/>
            <person name="Sperling F.A."/>
            <person name="Huber D.P."/>
            <person name="Birol I."/>
            <person name="Jones S.J."/>
            <person name="Bohlmann J."/>
        </authorList>
    </citation>
    <scope>NUCLEOTIDE SEQUENCE</scope>
</reference>
<feature type="region of interest" description="Disordered" evidence="6">
    <location>
        <begin position="1"/>
        <end position="29"/>
    </location>
</feature>
<sequence>MAQYFQVLGKNDSNSEPSSQFFNGNPADNRGPQVRYILAEDSPQLQSQRLVLSTNQVMVLNGSPQQIQGVVVDQGRSYQSSPQQHQQQFGIIHNPNMSNQQQIFYMETNSEQSGDSAVDQASMQAAGHSQALVLNHQMGANRPQANRPPRPVLTIRPPRHDVGQVQRPPPDTSTVERQAQPLQLRMPRPNNLGSRPAGSSLMRQRMLTPPNRPQMPQQSVRLPTTLNQAQAKNQQQMLRQLGSLHQKLQMQHPAGSDQPPPSAHLMQPQSTNSSAKTFRDFQQQQRQQLLGPNGLDEDELDDHDPAMNSSPGQLVNYKKMLEQRQLQIPILSKLPSNIKVTPASQMSQRSAIENTLEKAICQAQPGRAKPVQAFDSDLAQKTARASSQASGVPVRPRKPQYGFGSTDAPPIPHPPPRYSQSPPGARFGNQQQQQLMHHLSQQPHPEMPQMTARPTNNHPEQQQQTSLPQNQSRALNNSRKSQINYLITPPSPSKPRQPQPLPSYIPSSQIQQIIGMFQETTPACEEFSDSIRMLVLLENGEQRLITFTLPKEACTIQEILEQVNVPFTQETNIQVTEANTNGINYIVTVGNVSSLGYGNEEEQQEDCVQPAPNQEESIAGFKQSVQDLVTAQLEHLPPELPKLIPGKLAVCSACGYTGEDFNKCRRCNRKLPDNVKAIETIDKNDTNDSPSRDSSNHASEQFINSPEKSDSAPKMPPIKRRPIKVKQPEESVVIISDEEGDEKKPTKSVSEQLLTKLGASISISPVTKEPSLTEIKKHVRKLSVEPLNAVKLHMKCRTVRIGSHRFIPCGDVILESKCVIIKAPVVGNKTEYKTVRIDRGDIVKVLICYNKVLPVLFYYINGGAAPLIRSILEMTKESGLYFDPTEETDDSFRKITLLPDDAIEEQKTIFDQLYGVAPFNVLEELTAKEANNILIKACPKESNSAAIGSFSEIKQILMYPKEGQGRLSINTEDYVCLAVDQFLNDKIIDFYLKYLWENLPEEQQEKVHVFSTFFYKRLTTKATKAAKKSHPYETDPSLTAAEKRHWRVKNWTKRINLFDKDFIIVPINENAHWFLAIICFPGMRGPQTFDGKPYNPEPRAKPKPKQSKAKPTLEVKKDATIPCDDLLLSDKDEAESEDSDMDSDDSEESAAAAAAASIAAAAAALAAAAPVASSKGKTARPPIKQPCILIFDSLAGPSRARVVATLRDYLTCEYKVKMDSDRVFNKDAIKGSCCKVPQQTNFTDCGLYVLQYVEQFFKDPITDYNIPIKTIDKWFDEIIVTKKREDICNLLKELMIEDGTDVNGLPEIALPTLNGKLVERPEPDQAGPDGEQEDMFTDIEDSEMMDATNLNQSQAEGGQEDEATSENAEEEHENSSGCENSSLENSPTKTTDDEKLDEATAEPDEQPNSKPPLVQFPKLTTNKDTLNYLKSKRIIRHKGPSDGTELKKRKMDTD</sequence>
<feature type="compositionally biased region" description="Acidic residues" evidence="6">
    <location>
        <begin position="1358"/>
        <end position="1372"/>
    </location>
</feature>
<evidence type="ECO:0000256" key="3">
    <source>
        <dbReference type="ARBA" id="ARBA00022670"/>
    </source>
</evidence>
<dbReference type="GO" id="GO:0006508">
    <property type="term" value="P:proteolysis"/>
    <property type="evidence" value="ECO:0007669"/>
    <property type="project" value="UniProtKB-KW"/>
</dbReference>
<reference evidence="8" key="2">
    <citation type="submission" date="2024-08" db="UniProtKB">
        <authorList>
            <consortium name="EnsemblMetazoa"/>
        </authorList>
    </citation>
    <scope>IDENTIFICATION</scope>
</reference>
<feature type="region of interest" description="Disordered" evidence="6">
    <location>
        <begin position="247"/>
        <end position="312"/>
    </location>
</feature>
<dbReference type="Proteomes" id="UP000019118">
    <property type="component" value="Unassembled WGS sequence"/>
</dbReference>
<feature type="region of interest" description="Disordered" evidence="6">
    <location>
        <begin position="377"/>
        <end position="504"/>
    </location>
</feature>
<dbReference type="GO" id="GO:0070139">
    <property type="term" value="F:SUMO-specific endopeptidase activity"/>
    <property type="evidence" value="ECO:0007669"/>
    <property type="project" value="TreeGrafter"/>
</dbReference>
<feature type="compositionally biased region" description="Polar residues" evidence="6">
    <location>
        <begin position="1377"/>
        <end position="1389"/>
    </location>
</feature>
<feature type="compositionally biased region" description="Low complexity" evidence="6">
    <location>
        <begin position="430"/>
        <end position="442"/>
    </location>
</feature>
<keyword evidence="4" id="KW-0833">Ubl conjugation pathway</keyword>
<dbReference type="Pfam" id="PF02902">
    <property type="entry name" value="Peptidase_C48"/>
    <property type="match status" value="1"/>
</dbReference>
<dbReference type="GO" id="GO:0016926">
    <property type="term" value="P:protein desumoylation"/>
    <property type="evidence" value="ECO:0007669"/>
    <property type="project" value="TreeGrafter"/>
</dbReference>
<feature type="compositionally biased region" description="Polar residues" evidence="6">
    <location>
        <begin position="472"/>
        <end position="485"/>
    </location>
</feature>
<comment type="similarity">
    <text evidence="1">Belongs to the peptidase C48 family.</text>
</comment>
<feature type="domain" description="Ubiquitin-like protease family profile" evidence="7">
    <location>
        <begin position="967"/>
        <end position="1256"/>
    </location>
</feature>
<feature type="region of interest" description="Disordered" evidence="6">
    <location>
        <begin position="1351"/>
        <end position="1454"/>
    </location>
</feature>
<feature type="compositionally biased region" description="Polar residues" evidence="6">
    <location>
        <begin position="696"/>
        <end position="706"/>
    </location>
</feature>
<protein>
    <recommendedName>
        <fullName evidence="7">Ubiquitin-like protease family profile domain-containing protein</fullName>
    </recommendedName>
</protein>
<dbReference type="GO" id="GO:0005634">
    <property type="term" value="C:nucleus"/>
    <property type="evidence" value="ECO:0007669"/>
    <property type="project" value="TreeGrafter"/>
</dbReference>
<dbReference type="PANTHER" id="PTHR46896:SF3">
    <property type="entry name" value="FI06413P-RELATED"/>
    <property type="match status" value="1"/>
</dbReference>
<feature type="compositionally biased region" description="Pro residues" evidence="6">
    <location>
        <begin position="489"/>
        <end position="503"/>
    </location>
</feature>
<evidence type="ECO:0000256" key="4">
    <source>
        <dbReference type="ARBA" id="ARBA00022786"/>
    </source>
</evidence>
<feature type="compositionally biased region" description="Acidic residues" evidence="6">
    <location>
        <begin position="1394"/>
        <end position="1405"/>
    </location>
</feature>
<feature type="region of interest" description="Disordered" evidence="6">
    <location>
        <begin position="1089"/>
        <end position="1114"/>
    </location>
</feature>
<feature type="compositionally biased region" description="Basic and acidic residues" evidence="6">
    <location>
        <begin position="679"/>
        <end position="695"/>
    </location>
</feature>
<feature type="region of interest" description="Disordered" evidence="6">
    <location>
        <begin position="678"/>
        <end position="730"/>
    </location>
</feature>
<dbReference type="PANTHER" id="PTHR46896">
    <property type="entry name" value="SENTRIN-SPECIFIC PROTEASE"/>
    <property type="match status" value="1"/>
</dbReference>
<feature type="compositionally biased region" description="Polar residues" evidence="6">
    <location>
        <begin position="172"/>
        <end position="181"/>
    </location>
</feature>
<dbReference type="InterPro" id="IPR051947">
    <property type="entry name" value="Sentrin-specific_protease"/>
</dbReference>
<proteinExistence type="inferred from homology"/>
<keyword evidence="5" id="KW-0378">Hydrolase</keyword>
<dbReference type="SUPFAM" id="SSF54001">
    <property type="entry name" value="Cysteine proteinases"/>
    <property type="match status" value="1"/>
</dbReference>
<feature type="compositionally biased region" description="Polar residues" evidence="6">
    <location>
        <begin position="11"/>
        <end position="23"/>
    </location>
</feature>
<dbReference type="InterPro" id="IPR003653">
    <property type="entry name" value="Peptidase_C48_C"/>
</dbReference>
<dbReference type="Gene3D" id="3.40.395.10">
    <property type="entry name" value="Adenoviral Proteinase, Chain A"/>
    <property type="match status" value="1"/>
</dbReference>
<feature type="compositionally biased region" description="Polar residues" evidence="6">
    <location>
        <begin position="267"/>
        <end position="276"/>
    </location>
</feature>